<dbReference type="RefSeq" id="WP_009502221.1">
    <property type="nucleotide sequence ID" value="NZ_ANIN01000002.1"/>
</dbReference>
<keyword evidence="3" id="KW-1185">Reference proteome</keyword>
<gene>
    <name evidence="2" type="ORF">MOMA_08896</name>
</gene>
<dbReference type="EMBL" id="ANIN01000002">
    <property type="protein sequence ID" value="ELA08663.1"/>
    <property type="molecule type" value="Genomic_DNA"/>
</dbReference>
<accession>L2F876</accession>
<dbReference type="InterPro" id="IPR036761">
    <property type="entry name" value="TTHA0802/YceI-like_sf"/>
</dbReference>
<reference evidence="2 3" key="1">
    <citation type="journal article" date="2013" name="Genome Announc.">
        <title>Genome Sequence of Moraxella macacae 0408225, a Novel Bacterial Species Isolated from a Cynomolgus Macaque with Epistaxis.</title>
        <authorList>
            <person name="Ladner J.T."/>
            <person name="Whitehouse C.A."/>
            <person name="Koroleva G.I."/>
            <person name="Palacios G.F."/>
        </authorList>
    </citation>
    <scope>NUCLEOTIDE SEQUENCE [LARGE SCALE GENOMIC DNA]</scope>
    <source>
        <strain evidence="2 3">0408225</strain>
    </source>
</reference>
<dbReference type="OrthoDB" id="9793816at2"/>
<sequence length="222" mass="24471">MNKTLVILLSILMFGCTPTPETKDSQPAVQTETVEKVDNTNIPTDIVEWALKTADIVFTSTKTDVNGNNIPETGRFTDYSAVLDKQGNLNMKINLASVDTDIAIRDQRLVEWLFETDKFATAVISADLDPATINNLPLNSPLTLTQPIKLEMHGQQADLVGELTITRTGSHTIVVETQKPIEINIESFNMTEGLERLRDVMALAGINVTVPVTFKGEFSRPL</sequence>
<dbReference type="PATRIC" id="fig|1230338.3.peg.1909"/>
<dbReference type="Gene3D" id="2.40.128.110">
    <property type="entry name" value="Lipid/polyisoprenoid-binding, YceI-like"/>
    <property type="match status" value="1"/>
</dbReference>
<comment type="caution">
    <text evidence="2">The sequence shown here is derived from an EMBL/GenBank/DDBJ whole genome shotgun (WGS) entry which is preliminary data.</text>
</comment>
<dbReference type="eggNOG" id="COG2353">
    <property type="taxonomic scope" value="Bacteria"/>
</dbReference>
<protein>
    <recommendedName>
        <fullName evidence="1">Lipid/polyisoprenoid-binding YceI-like domain-containing protein</fullName>
    </recommendedName>
</protein>
<dbReference type="STRING" id="1230338.MOMA_08896"/>
<evidence type="ECO:0000259" key="1">
    <source>
        <dbReference type="SMART" id="SM00867"/>
    </source>
</evidence>
<organism evidence="2 3">
    <name type="scientific">Moraxella macacae 0408225</name>
    <dbReference type="NCBI Taxonomy" id="1230338"/>
    <lineage>
        <taxon>Bacteria</taxon>
        <taxon>Pseudomonadati</taxon>
        <taxon>Pseudomonadota</taxon>
        <taxon>Gammaproteobacteria</taxon>
        <taxon>Moraxellales</taxon>
        <taxon>Moraxellaceae</taxon>
        <taxon>Moraxella</taxon>
    </lineage>
</organism>
<dbReference type="AlphaFoldDB" id="L2F876"/>
<dbReference type="InterPro" id="IPR007372">
    <property type="entry name" value="Lipid/polyisoprenoid-bd_YceI"/>
</dbReference>
<proteinExistence type="predicted"/>
<evidence type="ECO:0000313" key="3">
    <source>
        <dbReference type="Proteomes" id="UP000023795"/>
    </source>
</evidence>
<dbReference type="SMART" id="SM00867">
    <property type="entry name" value="YceI"/>
    <property type="match status" value="1"/>
</dbReference>
<dbReference type="Proteomes" id="UP000023795">
    <property type="component" value="Unassembled WGS sequence"/>
</dbReference>
<feature type="domain" description="Lipid/polyisoprenoid-binding YceI-like" evidence="1">
    <location>
        <begin position="48"/>
        <end position="219"/>
    </location>
</feature>
<dbReference type="Pfam" id="PF04264">
    <property type="entry name" value="YceI"/>
    <property type="match status" value="1"/>
</dbReference>
<evidence type="ECO:0000313" key="2">
    <source>
        <dbReference type="EMBL" id="ELA08663.1"/>
    </source>
</evidence>
<dbReference type="PROSITE" id="PS51257">
    <property type="entry name" value="PROKAR_LIPOPROTEIN"/>
    <property type="match status" value="1"/>
</dbReference>
<name>L2F876_9GAMM</name>
<dbReference type="SUPFAM" id="SSF101874">
    <property type="entry name" value="YceI-like"/>
    <property type="match status" value="1"/>
</dbReference>